<dbReference type="GO" id="GO:0007018">
    <property type="term" value="P:microtubule-based movement"/>
    <property type="evidence" value="ECO:0007669"/>
    <property type="project" value="InterPro"/>
</dbReference>
<evidence type="ECO:0000313" key="7">
    <source>
        <dbReference type="EMBL" id="CAD8862073.1"/>
    </source>
</evidence>
<dbReference type="SMART" id="SM00129">
    <property type="entry name" value="KISc"/>
    <property type="match status" value="1"/>
</dbReference>
<dbReference type="GO" id="GO:0007052">
    <property type="term" value="P:mitotic spindle organization"/>
    <property type="evidence" value="ECO:0007669"/>
    <property type="project" value="TreeGrafter"/>
</dbReference>
<keyword evidence="3 4" id="KW-0505">Motor protein</keyword>
<feature type="binding site" evidence="3">
    <location>
        <begin position="30"/>
        <end position="37"/>
    </location>
    <ligand>
        <name>ATP</name>
        <dbReference type="ChEBI" id="CHEBI:30616"/>
    </ligand>
</feature>
<dbReference type="PROSITE" id="PS50067">
    <property type="entry name" value="KINESIN_MOTOR_2"/>
    <property type="match status" value="1"/>
</dbReference>
<dbReference type="PRINTS" id="PR00380">
    <property type="entry name" value="KINESINHEAVY"/>
</dbReference>
<evidence type="ECO:0000256" key="5">
    <source>
        <dbReference type="SAM" id="MobiDB-lite"/>
    </source>
</evidence>
<dbReference type="PANTHER" id="PTHR47969:SF29">
    <property type="entry name" value="KINESIN-LIKE PROTEIN"/>
    <property type="match status" value="1"/>
</dbReference>
<dbReference type="InterPro" id="IPR036961">
    <property type="entry name" value="Kinesin_motor_dom_sf"/>
</dbReference>
<dbReference type="InterPro" id="IPR027417">
    <property type="entry name" value="P-loop_NTPase"/>
</dbReference>
<evidence type="ECO:0000256" key="2">
    <source>
        <dbReference type="ARBA" id="ARBA00022840"/>
    </source>
</evidence>
<dbReference type="Gene3D" id="2.60.200.20">
    <property type="match status" value="1"/>
</dbReference>
<evidence type="ECO:0000256" key="3">
    <source>
        <dbReference type="PROSITE-ProRule" id="PRU00283"/>
    </source>
</evidence>
<dbReference type="GO" id="GO:0008017">
    <property type="term" value="F:microtubule binding"/>
    <property type="evidence" value="ECO:0007669"/>
    <property type="project" value="InterPro"/>
</dbReference>
<dbReference type="Pfam" id="PF00225">
    <property type="entry name" value="Kinesin"/>
    <property type="match status" value="1"/>
</dbReference>
<reference evidence="7" key="1">
    <citation type="submission" date="2021-01" db="EMBL/GenBank/DDBJ databases">
        <authorList>
            <person name="Corre E."/>
            <person name="Pelletier E."/>
            <person name="Niang G."/>
            <person name="Scheremetjew M."/>
            <person name="Finn R."/>
            <person name="Kale V."/>
            <person name="Holt S."/>
            <person name="Cochrane G."/>
            <person name="Meng A."/>
            <person name="Brown T."/>
            <person name="Cohen L."/>
        </authorList>
    </citation>
    <scope>NUCLEOTIDE SEQUENCE</scope>
</reference>
<dbReference type="GO" id="GO:0005524">
    <property type="term" value="F:ATP binding"/>
    <property type="evidence" value="ECO:0007669"/>
    <property type="project" value="UniProtKB-UniRule"/>
</dbReference>
<keyword evidence="4" id="KW-0493">Microtubule</keyword>
<dbReference type="CDD" id="cd00106">
    <property type="entry name" value="KISc"/>
    <property type="match status" value="1"/>
</dbReference>
<comment type="similarity">
    <text evidence="3 4">Belongs to the TRAFAC class myosin-kinesin ATPase superfamily. Kinesin family.</text>
</comment>
<dbReference type="Pfam" id="PF16183">
    <property type="entry name" value="Kinesin_assoc"/>
    <property type="match status" value="1"/>
</dbReference>
<dbReference type="Gene3D" id="3.40.850.10">
    <property type="entry name" value="Kinesin motor domain"/>
    <property type="match status" value="1"/>
</dbReference>
<dbReference type="GO" id="GO:0003777">
    <property type="term" value="F:microtubule motor activity"/>
    <property type="evidence" value="ECO:0007669"/>
    <property type="project" value="InterPro"/>
</dbReference>
<protein>
    <recommendedName>
        <fullName evidence="4">Kinesin-like protein</fullName>
    </recommendedName>
</protein>
<gene>
    <name evidence="7" type="ORF">NSCI0253_LOCUS36428</name>
</gene>
<dbReference type="InterPro" id="IPR019821">
    <property type="entry name" value="Kinesin_motor_CS"/>
</dbReference>
<dbReference type="EMBL" id="HBFQ01051105">
    <property type="protein sequence ID" value="CAD8862073.1"/>
    <property type="molecule type" value="Transcribed_RNA"/>
</dbReference>
<dbReference type="InterPro" id="IPR008984">
    <property type="entry name" value="SMAD_FHA_dom_sf"/>
</dbReference>
<dbReference type="GO" id="GO:0005874">
    <property type="term" value="C:microtubule"/>
    <property type="evidence" value="ECO:0007669"/>
    <property type="project" value="UniProtKB-KW"/>
</dbReference>
<dbReference type="PROSITE" id="PS00411">
    <property type="entry name" value="KINESIN_MOTOR_1"/>
    <property type="match status" value="1"/>
</dbReference>
<dbReference type="AlphaFoldDB" id="A0A7S1FF73"/>
<keyword evidence="2 3" id="KW-0067">ATP-binding</keyword>
<evidence type="ECO:0000259" key="6">
    <source>
        <dbReference type="PROSITE" id="PS50067"/>
    </source>
</evidence>
<keyword evidence="1 3" id="KW-0547">Nucleotide-binding</keyword>
<feature type="region of interest" description="Disordered" evidence="5">
    <location>
        <begin position="663"/>
        <end position="685"/>
    </location>
</feature>
<dbReference type="GO" id="GO:0051231">
    <property type="term" value="P:spindle elongation"/>
    <property type="evidence" value="ECO:0007669"/>
    <property type="project" value="TreeGrafter"/>
</dbReference>
<evidence type="ECO:0000256" key="1">
    <source>
        <dbReference type="ARBA" id="ARBA00022741"/>
    </source>
</evidence>
<accession>A0A7S1FF73</accession>
<sequence length="685" mass="74741">MGQDLLYEQVGEPILENVLEGFSGTLFAYGQTGSGKSHSIMGPDSDPGIIPQLARQLFEIAERDPRPNPASEMRIQMSFLEIYNEELKDLLDPRPRTKKLYVHQHPKLGVYVPHLTEAATDSVSDCMRLLDFGAKIRATAQTNMNSTSSRSHSVLTLRVAQVFSNGKIRNSSVNLCDLAGSERVKKSGAQGQRMREGASINGSLSVLGQVISKLASGADKKGVHVPYRQSKLTHLLMDALSGNSVTTMLANVSPAQSEADESMGTLRFAESVKKVRTKPQVFELAPEEPAQLMESLNLQIKLLQSALEKERTSAPGRGVARAIDSSQDLMQSLAKRVGTSWGEAVEETQALKVVQQKLLEDMSLSVEEVGQLAGVGAGTPYLLNISDDPSLSGCLLYFLRSDPELTTVGQSGAGSIAPNSIMLRGLGIPAKLCEIRYSPGSKAVVRKVSADAEKGRLVVNGRPLDTGVYVNLQHGDRLIFGWAFCFRLVMGSSDQRTRSDSFDSVSTELLRYSMTSSMGSMSIIRATTQWQAEMQRRGVPDDQAEQVLSIVGEQMVLVEEANALCSEMRDAIPTILHVELDIGLTFSFLHSAWPPTVVVHVLQQPEGRMLAVWPADDFDCRLNGLRDAHREALQQGVGKRWAFRLSCVEWWAGQVKPLREIAAPAASDEESNSEADESFTALVSP</sequence>
<feature type="compositionally biased region" description="Acidic residues" evidence="5">
    <location>
        <begin position="667"/>
        <end position="677"/>
    </location>
</feature>
<dbReference type="GO" id="GO:0005875">
    <property type="term" value="C:microtubule associated complex"/>
    <property type="evidence" value="ECO:0007669"/>
    <property type="project" value="TreeGrafter"/>
</dbReference>
<dbReference type="PANTHER" id="PTHR47969">
    <property type="entry name" value="CHROMOSOME-ASSOCIATED KINESIN KIF4A-RELATED"/>
    <property type="match status" value="1"/>
</dbReference>
<dbReference type="InterPro" id="IPR032405">
    <property type="entry name" value="Kinesin_assoc"/>
</dbReference>
<dbReference type="InterPro" id="IPR027640">
    <property type="entry name" value="Kinesin-like_fam"/>
</dbReference>
<evidence type="ECO:0000256" key="4">
    <source>
        <dbReference type="RuleBase" id="RU000394"/>
    </source>
</evidence>
<dbReference type="InterPro" id="IPR001752">
    <property type="entry name" value="Kinesin_motor_dom"/>
</dbReference>
<dbReference type="SUPFAM" id="SSF49879">
    <property type="entry name" value="SMAD/FHA domain"/>
    <property type="match status" value="1"/>
</dbReference>
<proteinExistence type="inferred from homology"/>
<dbReference type="SUPFAM" id="SSF52540">
    <property type="entry name" value="P-loop containing nucleoside triphosphate hydrolases"/>
    <property type="match status" value="1"/>
</dbReference>
<name>A0A7S1FF73_NOCSC</name>
<organism evidence="7">
    <name type="scientific">Noctiluca scintillans</name>
    <name type="common">Sea sparkle</name>
    <name type="synonym">Red tide dinoflagellate</name>
    <dbReference type="NCBI Taxonomy" id="2966"/>
    <lineage>
        <taxon>Eukaryota</taxon>
        <taxon>Sar</taxon>
        <taxon>Alveolata</taxon>
        <taxon>Dinophyceae</taxon>
        <taxon>Noctilucales</taxon>
        <taxon>Noctilucaceae</taxon>
        <taxon>Noctiluca</taxon>
    </lineage>
</organism>
<feature type="domain" description="Kinesin motor" evidence="6">
    <location>
        <begin position="1"/>
        <end position="275"/>
    </location>
</feature>